<dbReference type="GO" id="GO:0016020">
    <property type="term" value="C:membrane"/>
    <property type="evidence" value="ECO:0007669"/>
    <property type="project" value="UniProtKB-SubCell"/>
</dbReference>
<dbReference type="InterPro" id="IPR000337">
    <property type="entry name" value="GPCR_3"/>
</dbReference>
<dbReference type="GO" id="GO:0015276">
    <property type="term" value="F:ligand-gated monoatomic ion channel activity"/>
    <property type="evidence" value="ECO:0007669"/>
    <property type="project" value="InterPro"/>
</dbReference>
<dbReference type="FunFam" id="3.40.190.10:FF:000175">
    <property type="entry name" value="Glutamate receptor"/>
    <property type="match status" value="1"/>
</dbReference>
<dbReference type="AlphaFoldDB" id="A0A2P6RL96"/>
<evidence type="ECO:0000259" key="18">
    <source>
        <dbReference type="SMART" id="SM00079"/>
    </source>
</evidence>
<dbReference type="Gramene" id="PRQ47187">
    <property type="protein sequence ID" value="PRQ47187"/>
    <property type="gene ID" value="RchiOBHm_Chr2g0096991"/>
</dbReference>
<dbReference type="STRING" id="74649.A0A2P6RL96"/>
<evidence type="ECO:0000256" key="7">
    <source>
        <dbReference type="ARBA" id="ARBA00023065"/>
    </source>
</evidence>
<evidence type="ECO:0000256" key="9">
    <source>
        <dbReference type="ARBA" id="ARBA00023170"/>
    </source>
</evidence>
<feature type="transmembrane region" description="Helical" evidence="16">
    <location>
        <begin position="595"/>
        <end position="614"/>
    </location>
</feature>
<evidence type="ECO:0000256" key="3">
    <source>
        <dbReference type="ARBA" id="ARBA00022448"/>
    </source>
</evidence>
<dbReference type="Pfam" id="PF10613">
    <property type="entry name" value="Lig_chan-Glu_bd"/>
    <property type="match status" value="1"/>
</dbReference>
<dbReference type="FunFam" id="3.40.50.2300:FF:000081">
    <property type="entry name" value="Glutamate receptor"/>
    <property type="match status" value="1"/>
</dbReference>
<feature type="transmembrane region" description="Helical" evidence="16">
    <location>
        <begin position="656"/>
        <end position="680"/>
    </location>
</feature>
<keyword evidence="12 13" id="KW-0407">Ion channel</keyword>
<dbReference type="InterPro" id="IPR019594">
    <property type="entry name" value="Glu/Gly-bd"/>
</dbReference>
<gene>
    <name evidence="19" type="ORF">RchiOBHm_Chr2g0096991</name>
</gene>
<keyword evidence="14" id="KW-1015">Disulfide bond</keyword>
<dbReference type="CDD" id="cd19990">
    <property type="entry name" value="PBP1_GABAb_receptor_plant"/>
    <property type="match status" value="1"/>
</dbReference>
<dbReference type="EMBL" id="PDCK01000040">
    <property type="protein sequence ID" value="PRQ47187.1"/>
    <property type="molecule type" value="Genomic_DNA"/>
</dbReference>
<reference evidence="19 20" key="1">
    <citation type="journal article" date="2018" name="Nat. Genet.">
        <title>The Rosa genome provides new insights in the design of modern roses.</title>
        <authorList>
            <person name="Bendahmane M."/>
        </authorList>
    </citation>
    <scope>NUCLEOTIDE SEQUENCE [LARGE SCALE GENOMIC DNA]</scope>
    <source>
        <strain evidence="20">cv. Old Blush</strain>
    </source>
</reference>
<evidence type="ECO:0000256" key="13">
    <source>
        <dbReference type="PIRNR" id="PIRNR037090"/>
    </source>
</evidence>
<dbReference type="InterPro" id="IPR001828">
    <property type="entry name" value="ANF_lig-bd_rcpt"/>
</dbReference>
<dbReference type="InterPro" id="IPR044440">
    <property type="entry name" value="GABAb_receptor_plant_PBP1"/>
</dbReference>
<dbReference type="InterPro" id="IPR001320">
    <property type="entry name" value="Iontro_rcpt_C"/>
</dbReference>
<evidence type="ECO:0000256" key="12">
    <source>
        <dbReference type="ARBA" id="ARBA00023303"/>
    </source>
</evidence>
<keyword evidence="8 13" id="KW-0472">Membrane</keyword>
<dbReference type="OMA" id="LVWLMKI"/>
<dbReference type="Gene3D" id="3.40.50.2300">
    <property type="match status" value="2"/>
</dbReference>
<dbReference type="GO" id="GO:0004930">
    <property type="term" value="F:G protein-coupled receptor activity"/>
    <property type="evidence" value="ECO:0007669"/>
    <property type="project" value="InterPro"/>
</dbReference>
<dbReference type="Gene3D" id="1.10.287.70">
    <property type="match status" value="1"/>
</dbReference>
<dbReference type="GO" id="GO:1901701">
    <property type="term" value="P:cellular response to oxygen-containing compound"/>
    <property type="evidence" value="ECO:0007669"/>
    <property type="project" value="UniProtKB-ARBA"/>
</dbReference>
<keyword evidence="4 16" id="KW-0812">Transmembrane</keyword>
<feature type="domain" description="Ionotropic glutamate receptor C-terminal" evidence="18">
    <location>
        <begin position="474"/>
        <end position="817"/>
    </location>
</feature>
<evidence type="ECO:0000313" key="19">
    <source>
        <dbReference type="EMBL" id="PRQ47187.1"/>
    </source>
</evidence>
<organism evidence="19 20">
    <name type="scientific">Rosa chinensis</name>
    <name type="common">China rose</name>
    <dbReference type="NCBI Taxonomy" id="74649"/>
    <lineage>
        <taxon>Eukaryota</taxon>
        <taxon>Viridiplantae</taxon>
        <taxon>Streptophyta</taxon>
        <taxon>Embryophyta</taxon>
        <taxon>Tracheophyta</taxon>
        <taxon>Spermatophyta</taxon>
        <taxon>Magnoliopsida</taxon>
        <taxon>eudicotyledons</taxon>
        <taxon>Gunneridae</taxon>
        <taxon>Pentapetalae</taxon>
        <taxon>rosids</taxon>
        <taxon>fabids</taxon>
        <taxon>Rosales</taxon>
        <taxon>Rosaceae</taxon>
        <taxon>Rosoideae</taxon>
        <taxon>Rosoideae incertae sedis</taxon>
        <taxon>Rosa</taxon>
    </lineage>
</organism>
<dbReference type="Gene3D" id="3.40.190.10">
    <property type="entry name" value="Periplasmic binding protein-like II"/>
    <property type="match status" value="2"/>
</dbReference>
<evidence type="ECO:0000256" key="11">
    <source>
        <dbReference type="ARBA" id="ARBA00023286"/>
    </source>
</evidence>
<keyword evidence="20" id="KW-1185">Reference proteome</keyword>
<dbReference type="PRINTS" id="PR00248">
    <property type="entry name" value="GPCRMGR"/>
</dbReference>
<evidence type="ECO:0000256" key="2">
    <source>
        <dbReference type="ARBA" id="ARBA00008685"/>
    </source>
</evidence>
<evidence type="ECO:0000256" key="14">
    <source>
        <dbReference type="PIRSR" id="PIRSR037090-50"/>
    </source>
</evidence>
<evidence type="ECO:0000256" key="10">
    <source>
        <dbReference type="ARBA" id="ARBA00023180"/>
    </source>
</evidence>
<dbReference type="PIRSF" id="PIRSF037090">
    <property type="entry name" value="Iontro_Glu-like_rcpt_pln"/>
    <property type="match status" value="1"/>
</dbReference>
<keyword evidence="9 13" id="KW-0675">Receptor</keyword>
<sequence length="942" mass="105107">MSGQFTMNIAWFLLLMVFFNGFASHGATTNISTRPQFVNVGAMLALNSIVGKVAKVAIQAAVEDVNSDPSVLSGTKMIVTTQNSNYSGFLGIIEALRFMEKDTVAIIGPQNAVTAHAVSHIANELHTPLLSFAVTDPTLSSLQFPYFVRTTQNDLFQMAAVADMVEYYGWREVIAIYVDDDLGRNGIAALGDLLAEKRSKISYKAPLVLDPTRNNITDVLIKVSLTESRIIVLHVYPGWGPEVLSVANYLGMMGTGFVWIATHWLSSYIDSTMPLPMSTLDNMQGVLTLRMYTPDTEQKRKFVSRWSNLTGGNQIGLNAFGLYAYDSVWLLAHALDAFFDQGGNISFSNDSRLTQMPRGDLNLEYLSIFDGGSLLLRNIFGVNMTGTTGSFKYTPDRDLIRPAYEIINVIGTGVRRIGYWSNHSGLSVKPPETFYTSPPNHSSSNQSLYSVIWPGETAQQPRGWVFPNNGRHLKIAVPNRASFREFASYTRSNDMFTGYCIDVFTAALNLLPYAVPFKFFPVGDGKRNPRSTDLVHTIQTGEYDAVVGDIAITTNRTRMADFTQPYIESGLVVVAPVKTTLNSNPWAFLRPFNKMMWAVTAAFFLIVGTVVWILEHRLNDEFRGPPRRQLVTILWFSFSTWFFAHRENTVSTLGRLVLIIWLFVVLIINSSYTASLTSILTVQKLSSSIKGIETLLESKDPIGYQQGSFAKYYLVEELHIDSSRLVPLVMPEDYVRALKAGPHKEGGVAAVIDERAYMELFLSSRCDFSIVGQEFTKTGWGFAFPRDSPLSVDLSTALLKLSDNGDLQRIHDKWLLRSPCTSPGAKLEVDRLELRSFSALFIICGGACLVALIIYFSMMCHQFTKRYTDSLSSSGSSTSRRLQTFLTFVDEKEEVQSRSKRRSMEKMSNRSAGEDDSSNSSKRRHIDQYSCASRSFEDSNNA</sequence>
<dbReference type="FunFam" id="1.10.287.70:FF:000037">
    <property type="entry name" value="Glutamate receptor"/>
    <property type="match status" value="1"/>
</dbReference>
<keyword evidence="11 13" id="KW-1071">Ligand-gated ion channel</keyword>
<comment type="function">
    <text evidence="13">Glutamate-gated receptor that probably acts as non-selective cation channel.</text>
</comment>
<dbReference type="CDD" id="cd13686">
    <property type="entry name" value="GluR_Plant"/>
    <property type="match status" value="1"/>
</dbReference>
<dbReference type="FunFam" id="3.40.190.10:FF:000054">
    <property type="entry name" value="Glutamate receptor"/>
    <property type="match status" value="1"/>
</dbReference>
<keyword evidence="3 13" id="KW-0813">Transport</keyword>
<dbReference type="InterPro" id="IPR015683">
    <property type="entry name" value="Ionotropic_Glu_rcpt"/>
</dbReference>
<dbReference type="Pfam" id="PF00060">
    <property type="entry name" value="Lig_chan"/>
    <property type="match status" value="1"/>
</dbReference>
<keyword evidence="10" id="KW-0325">Glycoprotein</keyword>
<comment type="subcellular location">
    <subcellularLocation>
        <location evidence="1">Membrane</location>
        <topology evidence="1">Multi-pass membrane protein</topology>
    </subcellularLocation>
</comment>
<dbReference type="InterPro" id="IPR028082">
    <property type="entry name" value="Peripla_BP_I"/>
</dbReference>
<feature type="signal peptide" evidence="17">
    <location>
        <begin position="1"/>
        <end position="23"/>
    </location>
</feature>
<evidence type="ECO:0000256" key="16">
    <source>
        <dbReference type="SAM" id="Phobius"/>
    </source>
</evidence>
<dbReference type="SUPFAM" id="SSF53822">
    <property type="entry name" value="Periplasmic binding protein-like I"/>
    <property type="match status" value="1"/>
</dbReference>
<evidence type="ECO:0000256" key="8">
    <source>
        <dbReference type="ARBA" id="ARBA00023136"/>
    </source>
</evidence>
<feature type="disulfide bond" evidence="14">
    <location>
        <begin position="766"/>
        <end position="820"/>
    </location>
</feature>
<evidence type="ECO:0000256" key="6">
    <source>
        <dbReference type="ARBA" id="ARBA00022989"/>
    </source>
</evidence>
<feature type="region of interest" description="Disordered" evidence="15">
    <location>
        <begin position="894"/>
        <end position="942"/>
    </location>
</feature>
<dbReference type="Pfam" id="PF01094">
    <property type="entry name" value="ANF_receptor"/>
    <property type="match status" value="1"/>
</dbReference>
<feature type="transmembrane region" description="Helical" evidence="16">
    <location>
        <begin position="837"/>
        <end position="858"/>
    </location>
</feature>
<dbReference type="PANTHER" id="PTHR18966">
    <property type="entry name" value="IONOTROPIC GLUTAMATE RECEPTOR"/>
    <property type="match status" value="1"/>
</dbReference>
<feature type="chain" id="PRO_5015195652" description="Glutamate receptor" evidence="17">
    <location>
        <begin position="24"/>
        <end position="942"/>
    </location>
</feature>
<keyword evidence="7 13" id="KW-0406">Ion transport</keyword>
<protein>
    <recommendedName>
        <fullName evidence="13">Glutamate receptor</fullName>
    </recommendedName>
</protein>
<evidence type="ECO:0000256" key="17">
    <source>
        <dbReference type="SAM" id="SignalP"/>
    </source>
</evidence>
<feature type="compositionally biased region" description="Basic and acidic residues" evidence="15">
    <location>
        <begin position="894"/>
        <end position="908"/>
    </location>
</feature>
<keyword evidence="6 16" id="KW-1133">Transmembrane helix</keyword>
<evidence type="ECO:0000256" key="1">
    <source>
        <dbReference type="ARBA" id="ARBA00004141"/>
    </source>
</evidence>
<proteinExistence type="inferred from homology"/>
<dbReference type="SUPFAM" id="SSF53850">
    <property type="entry name" value="Periplasmic binding protein-like II"/>
    <property type="match status" value="1"/>
</dbReference>
<dbReference type="GO" id="GO:0009611">
    <property type="term" value="P:response to wounding"/>
    <property type="evidence" value="ECO:0007669"/>
    <property type="project" value="UniProtKB-ARBA"/>
</dbReference>
<dbReference type="Proteomes" id="UP000238479">
    <property type="component" value="Chromosome 2"/>
</dbReference>
<evidence type="ECO:0000313" key="20">
    <source>
        <dbReference type="Proteomes" id="UP000238479"/>
    </source>
</evidence>
<evidence type="ECO:0000256" key="15">
    <source>
        <dbReference type="SAM" id="MobiDB-lite"/>
    </source>
</evidence>
<evidence type="ECO:0000256" key="4">
    <source>
        <dbReference type="ARBA" id="ARBA00022692"/>
    </source>
</evidence>
<dbReference type="OrthoDB" id="5984008at2759"/>
<evidence type="ECO:0000256" key="5">
    <source>
        <dbReference type="ARBA" id="ARBA00022729"/>
    </source>
</evidence>
<comment type="caution">
    <text evidence="19">The sequence shown here is derived from an EMBL/GenBank/DDBJ whole genome shotgun (WGS) entry which is preliminary data.</text>
</comment>
<keyword evidence="5 17" id="KW-0732">Signal</keyword>
<dbReference type="InterPro" id="IPR017103">
    <property type="entry name" value="Iontropic_Glu_rcpt_pln"/>
</dbReference>
<feature type="compositionally biased region" description="Polar residues" evidence="15">
    <location>
        <begin position="930"/>
        <end position="942"/>
    </location>
</feature>
<name>A0A2P6RL96_ROSCH</name>
<comment type="similarity">
    <text evidence="2 13">Belongs to the glutamate-gated ion channel (TC 1.A.10.1) family.</text>
</comment>
<accession>A0A2P6RL96</accession>
<dbReference type="SMART" id="SM00079">
    <property type="entry name" value="PBPe"/>
    <property type="match status" value="1"/>
</dbReference>